<feature type="region of interest" description="Disordered" evidence="1">
    <location>
        <begin position="1"/>
        <end position="96"/>
    </location>
</feature>
<dbReference type="AlphaFoldDB" id="Q218G5"/>
<dbReference type="EMBL" id="CP000301">
    <property type="protein sequence ID" value="ABD87221.1"/>
    <property type="molecule type" value="Genomic_DNA"/>
</dbReference>
<accession>Q218G5</accession>
<evidence type="ECO:0000313" key="2">
    <source>
        <dbReference type="EMBL" id="ABD87221.1"/>
    </source>
</evidence>
<proteinExistence type="predicted"/>
<reference evidence="2" key="1">
    <citation type="submission" date="2006-03" db="EMBL/GenBank/DDBJ databases">
        <title>Complete sequence of Rhodopseudomonas palustris BisB18.</title>
        <authorList>
            <consortium name="US DOE Joint Genome Institute"/>
            <person name="Copeland A."/>
            <person name="Lucas S."/>
            <person name="Lapidus A."/>
            <person name="Barry K."/>
            <person name="Detter J.C."/>
            <person name="Glavina del Rio T."/>
            <person name="Hammon N."/>
            <person name="Israni S."/>
            <person name="Dalin E."/>
            <person name="Tice H."/>
            <person name="Pitluck S."/>
            <person name="Chain P."/>
            <person name="Malfatti S."/>
            <person name="Shin M."/>
            <person name="Vergez L."/>
            <person name="Schmutz J."/>
            <person name="Larimer F."/>
            <person name="Land M."/>
            <person name="Hauser L."/>
            <person name="Pelletier D.A."/>
            <person name="Kyrpides N."/>
            <person name="Anderson I."/>
            <person name="Oda Y."/>
            <person name="Harwood C.S."/>
            <person name="Richardson P."/>
        </authorList>
    </citation>
    <scope>NUCLEOTIDE SEQUENCE [LARGE SCALE GENOMIC DNA]</scope>
    <source>
        <strain evidence="2">BisB18</strain>
    </source>
</reference>
<gene>
    <name evidence="2" type="ordered locus">RPC_1659</name>
</gene>
<organism evidence="2">
    <name type="scientific">Rhodopseudomonas palustris (strain BisB18)</name>
    <dbReference type="NCBI Taxonomy" id="316056"/>
    <lineage>
        <taxon>Bacteria</taxon>
        <taxon>Pseudomonadati</taxon>
        <taxon>Pseudomonadota</taxon>
        <taxon>Alphaproteobacteria</taxon>
        <taxon>Hyphomicrobiales</taxon>
        <taxon>Nitrobacteraceae</taxon>
        <taxon>Rhodopseudomonas</taxon>
    </lineage>
</organism>
<dbReference type="KEGG" id="rpc:RPC_1659"/>
<name>Q218G5_RHOPB</name>
<dbReference type="HOGENOM" id="CLU_2357864_0_0_5"/>
<sequence>MLGRKSRFGKPAPPARGCPATPKSSARFRIPRSRDDATMPDAGEIQRQPCWQISAPESNSAASRPERFAVDAGAKKGPQPRASSIRYRRSAQAVLL</sequence>
<feature type="compositionally biased region" description="Polar residues" evidence="1">
    <location>
        <begin position="49"/>
        <end position="62"/>
    </location>
</feature>
<evidence type="ECO:0000256" key="1">
    <source>
        <dbReference type="SAM" id="MobiDB-lite"/>
    </source>
</evidence>
<protein>
    <submittedName>
        <fullName evidence="2">Uncharacterized protein</fullName>
    </submittedName>
</protein>